<protein>
    <submittedName>
        <fullName evidence="1">Uncharacterized protein</fullName>
    </submittedName>
</protein>
<accession>A0A395TG83</accession>
<comment type="caution">
    <text evidence="1">The sequence shown here is derived from an EMBL/GenBank/DDBJ whole genome shotgun (WGS) entry which is preliminary data.</text>
</comment>
<dbReference type="EMBL" id="MCBA01000186">
    <property type="protein sequence ID" value="RGP83342.1"/>
    <property type="molecule type" value="Genomic_DNA"/>
</dbReference>
<dbReference type="Proteomes" id="UP000266701">
    <property type="component" value="Unassembled WGS sequence"/>
</dbReference>
<gene>
    <name evidence="1" type="ORF">BC353_17470</name>
</gene>
<evidence type="ECO:0000313" key="2">
    <source>
        <dbReference type="Proteomes" id="UP000266701"/>
    </source>
</evidence>
<reference evidence="1 2" key="1">
    <citation type="journal article" date="2017" name="Emerg. Infect. Dis.">
        <title>Carbapenemase VCC-1-Producing Vibrio cholerae in Coastal Waters of Germany.</title>
        <authorList>
            <person name="Hammerl J.A."/>
            <person name="Jackel C."/>
            <person name="Bortolaia V."/>
            <person name="Schwartz K."/>
            <person name="Bier N."/>
            <person name="Hendriksen R.S."/>
            <person name="Guerra B."/>
            <person name="Strauch E."/>
        </authorList>
    </citation>
    <scope>NUCLEOTIDE SEQUENCE [LARGE SCALE GENOMIC DNA]</scope>
    <source>
        <strain evidence="1 2">VN-2825</strain>
    </source>
</reference>
<name>A0A395TG83_VIBCL</name>
<proteinExistence type="predicted"/>
<organism evidence="1 2">
    <name type="scientific">Vibrio cholerae</name>
    <dbReference type="NCBI Taxonomy" id="666"/>
    <lineage>
        <taxon>Bacteria</taxon>
        <taxon>Pseudomonadati</taxon>
        <taxon>Pseudomonadota</taxon>
        <taxon>Gammaproteobacteria</taxon>
        <taxon>Vibrionales</taxon>
        <taxon>Vibrionaceae</taxon>
        <taxon>Vibrio</taxon>
    </lineage>
</organism>
<sequence>MAKIERLAFKSQASRSKPRSIPKLQDLFAVSLDLDTKTRHNLLRNVIETPKPFYLKPQYMEHCINHLVTLYGKQYEKEIRCIATLASRCQRYDVDGFRLHLTDEWYNKNNLLTKQGISRSRMSKLIHLMDADDYIKFCKGFPQFDNQKEPAQISAIIIKGKLDSLIDKDISKQQAPNLDELMDNIEFINLNETEVIKTLVKGKLTKEKTYAYLTPNNTKPFFGLKQKRENLLKYNKLLQSFLIHDGDRVLKSVIFKRRFENDLTGAGRYWCDAVQGLSKSAPNANREGYRSALTISGERVSEADFKTIQPRILYLEEGVYLPDSFDVYGANLEVEGMTKEEVRSLIKGCMMSILFSSNRGGAKTSITNKLKELNLLYKITSESIISAVEKHNAPIAHRFYNKDAYRVLQNYEARIAEYVIDTMTQQGKPVLCVHDSFVVRERDAELLRHLMYEGWYIVTGKRRNCVVQQEYGYSEVAGIEHTLEQIPIEAYEGIFRTSEHGQTAIANSFLLSCGVKDEPQKDEPKKVEHKPKLTTEEADKIAEALGYYDFLEDVYGCNIYDNDREDWRTII</sequence>
<dbReference type="AlphaFoldDB" id="A0A395TG83"/>
<evidence type="ECO:0000313" key="1">
    <source>
        <dbReference type="EMBL" id="RGP83342.1"/>
    </source>
</evidence>